<sequence length="621" mass="71059">MDAQETTPLAATGAAKSAKVEESDWIKGLCVGGHRTRSFWVALVLLVLVLAITGTTTLLGVLPWKVFGLVKDVDWLPNVIVENYSLPISFQQEGSSPRDAATIQHLFDVGLMECYGFAFPEAQSTARKALKYAKDPTACPMCHWLLAMAHAPYINHPTLSKTDYQNAQNAANDAVQAMLDTQLSLTRKEQGLIQAIATRFTSQQNQTVGYQLYRREVERLFQQFPNDPDIMAFLADAIMVLHANATGYYFYEPNDDNGTPIPDISYAMHVLLERCLAAHHHHPLCQHLYIHVTEPSDHVAQKAETTADQLAAATAFTQAQHLQHMPSHTYWRIGRYHDAVQSNIHAHESDQAYIHHQHWPYGPAHDTAFLIDAAIMSGERHVAYDYAEKLRAHYQQFPDAPDYPDAQLGWHSWSTTRLRWGDAKAVLEEHDPLPRDDWPYAQILGHYSKGVAYLMTTTKDTQRARQHLHELQTILDNYPQSDYFRQAMLATWTLSSALEYHQKQHDPEQALTLIQMARQEQEQWAYTEPPAWHMPIAQCEADLLFRMERAQDAARVFQQDLERIPENRFSLWGWYLAAAQQQHDDTKQLDELKRRFDQASQWADDTVKDPIVCPLYYYDGL</sequence>
<dbReference type="OrthoDB" id="414774at2759"/>
<dbReference type="InterPro" id="IPR011990">
    <property type="entry name" value="TPR-like_helical_dom_sf"/>
</dbReference>
<gene>
    <name evidence="2" type="ORF">SEMRO_3067_G343120.1</name>
</gene>
<dbReference type="PANTHER" id="PTHR45588">
    <property type="entry name" value="TPR DOMAIN-CONTAINING PROTEIN"/>
    <property type="match status" value="1"/>
</dbReference>
<organism evidence="2 3">
    <name type="scientific">Seminavis robusta</name>
    <dbReference type="NCBI Taxonomy" id="568900"/>
    <lineage>
        <taxon>Eukaryota</taxon>
        <taxon>Sar</taxon>
        <taxon>Stramenopiles</taxon>
        <taxon>Ochrophyta</taxon>
        <taxon>Bacillariophyta</taxon>
        <taxon>Bacillariophyceae</taxon>
        <taxon>Bacillariophycidae</taxon>
        <taxon>Naviculales</taxon>
        <taxon>Naviculaceae</taxon>
        <taxon>Seminavis</taxon>
    </lineage>
</organism>
<dbReference type="AlphaFoldDB" id="A0A9N8I128"/>
<dbReference type="Proteomes" id="UP001153069">
    <property type="component" value="Unassembled WGS sequence"/>
</dbReference>
<evidence type="ECO:0000256" key="1">
    <source>
        <dbReference type="SAM" id="Phobius"/>
    </source>
</evidence>
<reference evidence="2" key="1">
    <citation type="submission" date="2020-06" db="EMBL/GenBank/DDBJ databases">
        <authorList>
            <consortium name="Plant Systems Biology data submission"/>
        </authorList>
    </citation>
    <scope>NUCLEOTIDE SEQUENCE</scope>
    <source>
        <strain evidence="2">D6</strain>
    </source>
</reference>
<dbReference type="PANTHER" id="PTHR45588:SF1">
    <property type="entry name" value="WW DOMAIN-CONTAINING PROTEIN"/>
    <property type="match status" value="1"/>
</dbReference>
<keyword evidence="3" id="KW-1185">Reference proteome</keyword>
<comment type="caution">
    <text evidence="2">The sequence shown here is derived from an EMBL/GenBank/DDBJ whole genome shotgun (WGS) entry which is preliminary data.</text>
</comment>
<accession>A0A9N8I128</accession>
<name>A0A9N8I128_9STRA</name>
<feature type="transmembrane region" description="Helical" evidence="1">
    <location>
        <begin position="39"/>
        <end position="62"/>
    </location>
</feature>
<protein>
    <submittedName>
        <fullName evidence="2">Repeat protein</fullName>
    </submittedName>
</protein>
<evidence type="ECO:0000313" key="2">
    <source>
        <dbReference type="EMBL" id="CAB9530833.1"/>
    </source>
</evidence>
<evidence type="ECO:0000313" key="3">
    <source>
        <dbReference type="Proteomes" id="UP001153069"/>
    </source>
</evidence>
<keyword evidence="1" id="KW-0812">Transmembrane</keyword>
<dbReference type="EMBL" id="CAICTM010003065">
    <property type="protein sequence ID" value="CAB9530833.1"/>
    <property type="molecule type" value="Genomic_DNA"/>
</dbReference>
<dbReference type="SUPFAM" id="SSF48452">
    <property type="entry name" value="TPR-like"/>
    <property type="match status" value="1"/>
</dbReference>
<keyword evidence="1" id="KW-1133">Transmembrane helix</keyword>
<keyword evidence="1" id="KW-0472">Membrane</keyword>
<proteinExistence type="predicted"/>